<evidence type="ECO:0000256" key="6">
    <source>
        <dbReference type="PROSITE-ProRule" id="PRU00182"/>
    </source>
</evidence>
<proteinExistence type="inferred from homology"/>
<dbReference type="InterPro" id="IPR006145">
    <property type="entry name" value="PsdUridine_synth_RsuA/RluA"/>
</dbReference>
<dbReference type="CDD" id="cd00165">
    <property type="entry name" value="S4"/>
    <property type="match status" value="1"/>
</dbReference>
<dbReference type="CDD" id="cd02553">
    <property type="entry name" value="PseudoU_synth_RsuA"/>
    <property type="match status" value="1"/>
</dbReference>
<evidence type="ECO:0000259" key="8">
    <source>
        <dbReference type="SMART" id="SM00363"/>
    </source>
</evidence>
<dbReference type="InterPro" id="IPR036986">
    <property type="entry name" value="S4_RNA-bd_sf"/>
</dbReference>
<dbReference type="OrthoDB" id="9807213at2"/>
<dbReference type="Proteomes" id="UP000294832">
    <property type="component" value="Unassembled WGS sequence"/>
</dbReference>
<evidence type="ECO:0000256" key="1">
    <source>
        <dbReference type="ARBA" id="ARBA00008348"/>
    </source>
</evidence>
<dbReference type="PROSITE" id="PS50889">
    <property type="entry name" value="S4"/>
    <property type="match status" value="1"/>
</dbReference>
<evidence type="ECO:0000256" key="4">
    <source>
        <dbReference type="ARBA" id="ARBA00036749"/>
    </source>
</evidence>
<dbReference type="Pfam" id="PF00849">
    <property type="entry name" value="PseudoU_synth_2"/>
    <property type="match status" value="1"/>
</dbReference>
<dbReference type="RefSeq" id="WP_133039443.1">
    <property type="nucleotide sequence ID" value="NZ_SLWF01000018.1"/>
</dbReference>
<dbReference type="NCBIfam" id="NF008097">
    <property type="entry name" value="PRK10839.1"/>
    <property type="match status" value="1"/>
</dbReference>
<comment type="similarity">
    <text evidence="1 7">Belongs to the pseudouridine synthase RsuA family.</text>
</comment>
<dbReference type="InterPro" id="IPR000748">
    <property type="entry name" value="PsdUridine_synth_RsuA/RluB/E/F"/>
</dbReference>
<dbReference type="SMART" id="SM00363">
    <property type="entry name" value="S4"/>
    <property type="match status" value="1"/>
</dbReference>
<dbReference type="InterPro" id="IPR050343">
    <property type="entry name" value="RsuA_PseudoU_synthase"/>
</dbReference>
<dbReference type="EMBL" id="SLWF01000018">
    <property type="protein sequence ID" value="TCN82609.1"/>
    <property type="molecule type" value="Genomic_DNA"/>
</dbReference>
<evidence type="ECO:0000256" key="7">
    <source>
        <dbReference type="RuleBase" id="RU003887"/>
    </source>
</evidence>
<evidence type="ECO:0000256" key="5">
    <source>
        <dbReference type="ARBA" id="ARBA00037590"/>
    </source>
</evidence>
<dbReference type="EC" id="5.4.99.-" evidence="7"/>
<feature type="domain" description="RNA-binding S4" evidence="8">
    <location>
        <begin position="1"/>
        <end position="59"/>
    </location>
</feature>
<dbReference type="GO" id="GO:0160136">
    <property type="term" value="F:16S rRNA pseudouridine(516) synthase activity"/>
    <property type="evidence" value="ECO:0007669"/>
    <property type="project" value="UniProtKB-EC"/>
</dbReference>
<comment type="caution">
    <text evidence="9">The sequence shown here is derived from an EMBL/GenBank/DDBJ whole genome shotgun (WGS) entry which is preliminary data.</text>
</comment>
<comment type="catalytic activity">
    <reaction evidence="4">
        <text>uridine(516) in 16S rRNA = pseudouridine(516) in 16S rRNA</text>
        <dbReference type="Rhea" id="RHEA:38867"/>
        <dbReference type="Rhea" id="RHEA-COMP:10089"/>
        <dbReference type="Rhea" id="RHEA-COMP:10090"/>
        <dbReference type="ChEBI" id="CHEBI:65314"/>
        <dbReference type="ChEBI" id="CHEBI:65315"/>
        <dbReference type="EC" id="5.4.99.19"/>
    </reaction>
</comment>
<dbReference type="Pfam" id="PF01479">
    <property type="entry name" value="S4"/>
    <property type="match status" value="1"/>
</dbReference>
<comment type="function">
    <text evidence="5">Responsible for synthesis of pseudouridine from uracil-516 in 16S ribosomal RNA.</text>
</comment>
<dbReference type="PANTHER" id="PTHR47683:SF4">
    <property type="entry name" value="PSEUDOURIDINE SYNTHASE"/>
    <property type="match status" value="1"/>
</dbReference>
<dbReference type="NCBIfam" id="TIGR00093">
    <property type="entry name" value="pseudouridine synthase"/>
    <property type="match status" value="1"/>
</dbReference>
<dbReference type="InterPro" id="IPR018496">
    <property type="entry name" value="PsdUridine_synth_RsuA/RluB_CS"/>
</dbReference>
<dbReference type="PROSITE" id="PS01149">
    <property type="entry name" value="PSI_RSU"/>
    <property type="match status" value="1"/>
</dbReference>
<dbReference type="PANTHER" id="PTHR47683">
    <property type="entry name" value="PSEUDOURIDINE SYNTHASE FAMILY PROTEIN-RELATED"/>
    <property type="match status" value="1"/>
</dbReference>
<dbReference type="Gene3D" id="3.30.70.580">
    <property type="entry name" value="Pseudouridine synthase I, catalytic domain, N-terminal subdomain"/>
    <property type="match status" value="1"/>
</dbReference>
<organism evidence="9 10">
    <name type="scientific">Shewanella fodinae</name>
    <dbReference type="NCBI Taxonomy" id="552357"/>
    <lineage>
        <taxon>Bacteria</taxon>
        <taxon>Pseudomonadati</taxon>
        <taxon>Pseudomonadota</taxon>
        <taxon>Gammaproteobacteria</taxon>
        <taxon>Alteromonadales</taxon>
        <taxon>Shewanellaceae</taxon>
        <taxon>Shewanella</taxon>
    </lineage>
</organism>
<dbReference type="GO" id="GO:0000455">
    <property type="term" value="P:enzyme-directed rRNA pseudouridine synthesis"/>
    <property type="evidence" value="ECO:0007669"/>
    <property type="project" value="UniProtKB-ARBA"/>
</dbReference>
<dbReference type="AlphaFoldDB" id="A0A4R2F707"/>
<dbReference type="InterPro" id="IPR002942">
    <property type="entry name" value="S4_RNA-bd"/>
</dbReference>
<evidence type="ECO:0000256" key="2">
    <source>
        <dbReference type="ARBA" id="ARBA00022884"/>
    </source>
</evidence>
<dbReference type="SUPFAM" id="SSF55174">
    <property type="entry name" value="Alpha-L RNA-binding motif"/>
    <property type="match status" value="1"/>
</dbReference>
<name>A0A4R2F707_9GAMM</name>
<gene>
    <name evidence="9" type="ORF">EDC91_11877</name>
</gene>
<dbReference type="FunFam" id="3.30.70.1560:FF:000001">
    <property type="entry name" value="Pseudouridine synthase"/>
    <property type="match status" value="1"/>
</dbReference>
<keyword evidence="2 6" id="KW-0694">RNA-binding</keyword>
<dbReference type="InterPro" id="IPR042092">
    <property type="entry name" value="PsdUridine_s_RsuA/RluB/E/F_cat"/>
</dbReference>
<keyword evidence="3 7" id="KW-0413">Isomerase</keyword>
<dbReference type="GO" id="GO:0005829">
    <property type="term" value="C:cytosol"/>
    <property type="evidence" value="ECO:0007669"/>
    <property type="project" value="UniProtKB-ARBA"/>
</dbReference>
<evidence type="ECO:0000256" key="3">
    <source>
        <dbReference type="ARBA" id="ARBA00023235"/>
    </source>
</evidence>
<dbReference type="Gene3D" id="3.30.70.1560">
    <property type="entry name" value="Alpha-L RNA-binding motif"/>
    <property type="match status" value="1"/>
</dbReference>
<dbReference type="InterPro" id="IPR020094">
    <property type="entry name" value="TruA/RsuA/RluB/E/F_N"/>
</dbReference>
<evidence type="ECO:0000313" key="9">
    <source>
        <dbReference type="EMBL" id="TCN82609.1"/>
    </source>
</evidence>
<dbReference type="SUPFAM" id="SSF55120">
    <property type="entry name" value="Pseudouridine synthase"/>
    <property type="match status" value="1"/>
</dbReference>
<sequence>MRLDKFICDATGLTRTLAKKALHHGDVAVDAVLVKDAGFKVAPGMEVTLVGELLTLPGTRYLMLNKPQDTLCSTIDEYYPSVLSLLDIPRADLLHIAGRLDADTTGLVLLTDDGQWSHCVTSPKKTCGKRYRVWLAEPLIDTAEAQFAAGVQLHGERELTLPAVLQRLSATEVLLTISEGKYHQVKRMFAAVGNKVLGLHREAVGEIELDPDLAPGEWRALTETEIASVRR</sequence>
<dbReference type="GO" id="GO:0003723">
    <property type="term" value="F:RNA binding"/>
    <property type="evidence" value="ECO:0007669"/>
    <property type="project" value="UniProtKB-KW"/>
</dbReference>
<dbReference type="Gene3D" id="3.10.290.10">
    <property type="entry name" value="RNA-binding S4 domain"/>
    <property type="match status" value="1"/>
</dbReference>
<keyword evidence="10" id="KW-1185">Reference proteome</keyword>
<dbReference type="InterPro" id="IPR020103">
    <property type="entry name" value="PsdUridine_synth_cat_dom_sf"/>
</dbReference>
<reference evidence="9 10" key="1">
    <citation type="submission" date="2019-03" db="EMBL/GenBank/DDBJ databases">
        <title>Freshwater and sediment microbial communities from various areas in North America, analyzing microbe dynamics in response to fracking.</title>
        <authorList>
            <person name="Lamendella R."/>
        </authorList>
    </citation>
    <scope>NUCLEOTIDE SEQUENCE [LARGE SCALE GENOMIC DNA]</scope>
    <source>
        <strain evidence="9 10">74A</strain>
    </source>
</reference>
<accession>A0A4R2F707</accession>
<protein>
    <recommendedName>
        <fullName evidence="7">Pseudouridine synthase</fullName>
        <ecNumber evidence="7">5.4.99.-</ecNumber>
    </recommendedName>
</protein>
<evidence type="ECO:0000313" key="10">
    <source>
        <dbReference type="Proteomes" id="UP000294832"/>
    </source>
</evidence>